<organism evidence="2">
    <name type="scientific">Aquifex aeolicus</name>
    <dbReference type="NCBI Taxonomy" id="63363"/>
    <lineage>
        <taxon>Bacteria</taxon>
        <taxon>Pseudomonadati</taxon>
        <taxon>Aquificota</taxon>
        <taxon>Aquificia</taxon>
        <taxon>Aquificales</taxon>
        <taxon>Aquificaceae</taxon>
        <taxon>Aquifex</taxon>
    </lineage>
</organism>
<evidence type="ECO:0000313" key="2">
    <source>
        <dbReference type="EMBL" id="HHJ64221.1"/>
    </source>
</evidence>
<dbReference type="PANTHER" id="PTHR13323">
    <property type="entry name" value="LATE ENDOSOMAL/LYSOSOMAL MP1 INTERACTING PROTEIN"/>
    <property type="match status" value="1"/>
</dbReference>
<dbReference type="SUPFAM" id="SSF103196">
    <property type="entry name" value="Roadblock/LC7 domain"/>
    <property type="match status" value="1"/>
</dbReference>
<proteinExistence type="predicted"/>
<comment type="caution">
    <text evidence="2">The sequence shown here is derived from an EMBL/GenBank/DDBJ whole genome shotgun (WGS) entry which is preliminary data.</text>
</comment>
<dbReference type="EMBL" id="DRNB01000175">
    <property type="protein sequence ID" value="HHJ64221.1"/>
    <property type="molecule type" value="Genomic_DNA"/>
</dbReference>
<name>A0A7C5QEP2_AQUAO</name>
<gene>
    <name evidence="2" type="ORF">ENJ61_04860</name>
</gene>
<dbReference type="AlphaFoldDB" id="A0A7C5QEP2"/>
<dbReference type="Gene3D" id="3.30.450.30">
    <property type="entry name" value="Dynein light chain 2a, cytoplasmic"/>
    <property type="match status" value="1"/>
</dbReference>
<dbReference type="InterPro" id="IPR037587">
    <property type="entry name" value="LAMTOR2-like"/>
</dbReference>
<feature type="domain" description="Roadblock/LAMTOR2" evidence="1">
    <location>
        <begin position="19"/>
        <end position="110"/>
    </location>
</feature>
<dbReference type="SMART" id="SM00960">
    <property type="entry name" value="Robl_LC7"/>
    <property type="match status" value="1"/>
</dbReference>
<protein>
    <submittedName>
        <fullName evidence="2">Roadblock/LC7 domain-containing protein</fullName>
    </submittedName>
</protein>
<dbReference type="InterPro" id="IPR004942">
    <property type="entry name" value="Roadblock/LAMTOR2_dom"/>
</dbReference>
<dbReference type="Proteomes" id="UP000885792">
    <property type="component" value="Unassembled WGS sequence"/>
</dbReference>
<accession>A0A7C5QEP2</accession>
<dbReference type="GO" id="GO:0005085">
    <property type="term" value="F:guanyl-nucleotide exchange factor activity"/>
    <property type="evidence" value="ECO:0007669"/>
    <property type="project" value="InterPro"/>
</dbReference>
<evidence type="ECO:0000259" key="1">
    <source>
        <dbReference type="SMART" id="SM00960"/>
    </source>
</evidence>
<reference evidence="2" key="1">
    <citation type="journal article" date="2020" name="mSystems">
        <title>Genome- and Community-Level Interaction Insights into Carbon Utilization and Element Cycling Functions of Hydrothermarchaeota in Hydrothermal Sediment.</title>
        <authorList>
            <person name="Zhou Z."/>
            <person name="Liu Y."/>
            <person name="Xu W."/>
            <person name="Pan J."/>
            <person name="Luo Z.H."/>
            <person name="Li M."/>
        </authorList>
    </citation>
    <scope>NUCLEOTIDE SEQUENCE [LARGE SCALE GENOMIC DNA]</scope>
    <source>
        <strain evidence="2">HyVt-501</strain>
    </source>
</reference>
<sequence>MELDIVQYEIDEEVEQRLVGALKNFVVKTDADLVILSDDAGRIISFYGKDLNETQAEFLASIISGIFGAAFEMAKMVSKEDLLDAIQYESKKQNVVVKAVGNRFLVGVLCPKSVALGTVRLFLKNLTEELNRIFAEVKPKPSRLLKLSPQAIEEKLNRILGSA</sequence>
<dbReference type="GO" id="GO:0032008">
    <property type="term" value="P:positive regulation of TOR signaling"/>
    <property type="evidence" value="ECO:0007669"/>
    <property type="project" value="InterPro"/>
</dbReference>
<dbReference type="Pfam" id="PF03259">
    <property type="entry name" value="Robl_LC7"/>
    <property type="match status" value="1"/>
</dbReference>
<dbReference type="GO" id="GO:0060090">
    <property type="term" value="F:molecular adaptor activity"/>
    <property type="evidence" value="ECO:0007669"/>
    <property type="project" value="InterPro"/>
</dbReference>